<accession>K1TRI0</accession>
<evidence type="ECO:0000313" key="1">
    <source>
        <dbReference type="EMBL" id="EKC72368.1"/>
    </source>
</evidence>
<name>K1TRI0_9ZZZZ</name>
<reference evidence="1" key="1">
    <citation type="journal article" date="2013" name="Environ. Microbiol.">
        <title>Microbiota from the distal guts of lean and obese adolescents exhibit partial functional redundancy besides clear differences in community structure.</title>
        <authorList>
            <person name="Ferrer M."/>
            <person name="Ruiz A."/>
            <person name="Lanza F."/>
            <person name="Haange S.B."/>
            <person name="Oberbach A."/>
            <person name="Till H."/>
            <person name="Bargiela R."/>
            <person name="Campoy C."/>
            <person name="Segura M.T."/>
            <person name="Richter M."/>
            <person name="von Bergen M."/>
            <person name="Seifert J."/>
            <person name="Suarez A."/>
        </authorList>
    </citation>
    <scope>NUCLEOTIDE SEQUENCE</scope>
</reference>
<proteinExistence type="predicted"/>
<gene>
    <name evidence="1" type="ORF">OBE_02926</name>
</gene>
<dbReference type="EMBL" id="AJWZ01001929">
    <property type="protein sequence ID" value="EKC72368.1"/>
    <property type="molecule type" value="Genomic_DNA"/>
</dbReference>
<organism evidence="1">
    <name type="scientific">human gut metagenome</name>
    <dbReference type="NCBI Taxonomy" id="408170"/>
    <lineage>
        <taxon>unclassified sequences</taxon>
        <taxon>metagenomes</taxon>
        <taxon>organismal metagenomes</taxon>
    </lineage>
</organism>
<protein>
    <submittedName>
        <fullName evidence="1">Uncharacterized protein</fullName>
    </submittedName>
</protein>
<comment type="caution">
    <text evidence="1">The sequence shown here is derived from an EMBL/GenBank/DDBJ whole genome shotgun (WGS) entry which is preliminary data.</text>
</comment>
<sequence>MVNYMKVKKIETTLPLKVQGQACTNNCEEKIWAGKKEADGWEA</sequence>
<feature type="non-terminal residue" evidence="1">
    <location>
        <position position="43"/>
    </location>
</feature>
<dbReference type="AlphaFoldDB" id="K1TRI0"/>